<keyword evidence="2" id="KW-1185">Reference proteome</keyword>
<name>B8J5E2_ANAD2</name>
<reference evidence="1" key="1">
    <citation type="submission" date="2009-01" db="EMBL/GenBank/DDBJ databases">
        <title>Complete sequence of Anaeromyxobacter dehalogenans 2CP-1.</title>
        <authorList>
            <consortium name="US DOE Joint Genome Institute"/>
            <person name="Lucas S."/>
            <person name="Copeland A."/>
            <person name="Lapidus A."/>
            <person name="Glavina del Rio T."/>
            <person name="Dalin E."/>
            <person name="Tice H."/>
            <person name="Bruce D."/>
            <person name="Goodwin L."/>
            <person name="Pitluck S."/>
            <person name="Saunders E."/>
            <person name="Brettin T."/>
            <person name="Detter J.C."/>
            <person name="Han C."/>
            <person name="Larimer F."/>
            <person name="Land M."/>
            <person name="Hauser L."/>
            <person name="Kyrpides N."/>
            <person name="Ovchinnikova G."/>
            <person name="Beliaev A.S."/>
            <person name="Richardson P."/>
        </authorList>
    </citation>
    <scope>NUCLEOTIDE SEQUENCE</scope>
    <source>
        <strain evidence="1">2CP-1</strain>
    </source>
</reference>
<dbReference type="AlphaFoldDB" id="B8J5E2"/>
<evidence type="ECO:0000313" key="2">
    <source>
        <dbReference type="Proteomes" id="UP000007089"/>
    </source>
</evidence>
<dbReference type="KEGG" id="acp:A2cp1_3474"/>
<evidence type="ECO:0000313" key="1">
    <source>
        <dbReference type="EMBL" id="ACL66804.1"/>
    </source>
</evidence>
<sequence>MADPSLASLRTFFETAPAARKATRPLARGARVNLALDGGPARFTMASGGPAVEDGAAPDPDFTLTLPAAAVERITGLRSDDVGEFGVEFFKLVIERDPAVKVRVRVDASTARLLEHGYLGVLAVGGMKVGWWLLKKGVKNPKAAIDRLRGGV</sequence>
<dbReference type="EMBL" id="CP001359">
    <property type="protein sequence ID" value="ACL66804.1"/>
    <property type="molecule type" value="Genomic_DNA"/>
</dbReference>
<gene>
    <name evidence="1" type="ordered locus">A2cp1_3474</name>
</gene>
<dbReference type="RefSeq" id="WP_012527397.1">
    <property type="nucleotide sequence ID" value="NC_011891.1"/>
</dbReference>
<dbReference type="Proteomes" id="UP000007089">
    <property type="component" value="Chromosome"/>
</dbReference>
<protein>
    <submittedName>
        <fullName evidence="1">Peroxisome assembly factor 2 containing the AAA+-type ATPase domain</fullName>
    </submittedName>
</protein>
<accession>B8J5E2</accession>
<organism evidence="1 2">
    <name type="scientific">Anaeromyxobacter dehalogenans (strain ATCC BAA-258 / DSM 21875 / 2CP-1)</name>
    <dbReference type="NCBI Taxonomy" id="455488"/>
    <lineage>
        <taxon>Bacteria</taxon>
        <taxon>Pseudomonadati</taxon>
        <taxon>Myxococcota</taxon>
        <taxon>Myxococcia</taxon>
        <taxon>Myxococcales</taxon>
        <taxon>Cystobacterineae</taxon>
        <taxon>Anaeromyxobacteraceae</taxon>
        <taxon>Anaeromyxobacter</taxon>
    </lineage>
</organism>
<dbReference type="HOGENOM" id="CLU_1718540_0_0_7"/>
<proteinExistence type="predicted"/>